<dbReference type="InterPro" id="IPR029058">
    <property type="entry name" value="AB_hydrolase_fold"/>
</dbReference>
<feature type="domain" description="AB hydrolase-1" evidence="2">
    <location>
        <begin position="82"/>
        <end position="326"/>
    </location>
</feature>
<keyword evidence="1" id="KW-0812">Transmembrane</keyword>
<dbReference type="InterPro" id="IPR000073">
    <property type="entry name" value="AB_hydrolase_1"/>
</dbReference>
<dbReference type="Proteomes" id="UP000036202">
    <property type="component" value="Plasmid pbeh2"/>
</dbReference>
<dbReference type="Pfam" id="PF00561">
    <property type="entry name" value="Abhydrolase_1"/>
    <property type="match status" value="1"/>
</dbReference>
<proteinExistence type="predicted"/>
<dbReference type="EMBL" id="CP015324">
    <property type="protein sequence ID" value="AWG44273.1"/>
    <property type="molecule type" value="Genomic_DNA"/>
</dbReference>
<dbReference type="InterPro" id="IPR051321">
    <property type="entry name" value="PHA/PHB_synthase"/>
</dbReference>
<evidence type="ECO:0000259" key="2">
    <source>
        <dbReference type="Pfam" id="PF00561"/>
    </source>
</evidence>
<evidence type="ECO:0000256" key="1">
    <source>
        <dbReference type="SAM" id="Phobius"/>
    </source>
</evidence>
<geneLocation type="plasmid" evidence="4">
    <name>pbeh2</name>
</geneLocation>
<accession>A0A2S1LZN3</accession>
<dbReference type="KEGG" id="beo:BEH_25140"/>
<feature type="transmembrane region" description="Helical" evidence="1">
    <location>
        <begin position="133"/>
        <end position="152"/>
    </location>
</feature>
<sequence length="344" mass="39497">MTERDNVIKLEKEKKRWNNIVGITNIATNPGGTKRIPVWKKNKAVLWYYPSPYKKYNIPVFHVYSLVNQPYILDLTPGTSLVEGFISNGYDVYLLDWGSPQYEDKDLTLEDYIVDYLQQAVKRALRNSRVSEISMIGYCLGGTLSAIYAALFQESIRNLVLLTTPIDMSRPPVFDKWIQAIQKGELDLNPLIDIWGIIPAEYIKYGIRLVTSPIYFSQYLSLLRQAYETQYVVRWKLFNKWTNDHIPFSGALLRNLLDLVAGNKLINGDLQIKGKSVYLENITANLLVISTSEDRLVPDELSQPIMDKVFVKDKTYKHLKGGHVSLALKGRMPDVLQNWLSDRS</sequence>
<organism evidence="3 4">
    <name type="scientific">Priestia filamentosa</name>
    <dbReference type="NCBI Taxonomy" id="1402861"/>
    <lineage>
        <taxon>Bacteria</taxon>
        <taxon>Bacillati</taxon>
        <taxon>Bacillota</taxon>
        <taxon>Bacilli</taxon>
        <taxon>Bacillales</taxon>
        <taxon>Bacillaceae</taxon>
        <taxon>Priestia</taxon>
    </lineage>
</organism>
<keyword evidence="1" id="KW-0472">Membrane</keyword>
<keyword evidence="1" id="KW-1133">Transmembrane helix</keyword>
<evidence type="ECO:0000313" key="4">
    <source>
        <dbReference type="Proteomes" id="UP000036202"/>
    </source>
</evidence>
<protein>
    <recommendedName>
        <fullName evidence="2">AB hydrolase-1 domain-containing protein</fullName>
    </recommendedName>
</protein>
<keyword evidence="3" id="KW-0614">Plasmid</keyword>
<name>A0A2S1LZN3_9BACI</name>
<dbReference type="PANTHER" id="PTHR36837:SF2">
    <property type="entry name" value="POLY(3-HYDROXYALKANOATE) POLYMERASE SUBUNIT PHAC"/>
    <property type="match status" value="1"/>
</dbReference>
<evidence type="ECO:0000313" key="3">
    <source>
        <dbReference type="EMBL" id="AWG44273.1"/>
    </source>
</evidence>
<keyword evidence="4" id="KW-1185">Reference proteome</keyword>
<gene>
    <name evidence="3" type="ORF">BEH_25140</name>
</gene>
<dbReference type="PANTHER" id="PTHR36837">
    <property type="entry name" value="POLY(3-HYDROXYALKANOATE) POLYMERASE SUBUNIT PHAC"/>
    <property type="match status" value="1"/>
</dbReference>
<dbReference type="SUPFAM" id="SSF53474">
    <property type="entry name" value="alpha/beta-Hydrolases"/>
    <property type="match status" value="1"/>
</dbReference>
<dbReference type="AlphaFoldDB" id="A0A2S1LZN3"/>
<reference evidence="3 4" key="1">
    <citation type="journal article" date="2015" name="PLoS ONE">
        <title>Genome Sequence of Bacillus endophyticus and Analysis of Its Companion Mechanism in the Ketogulonigenium vulgare-Bacillus Strain Consortium.</title>
        <authorList>
            <person name="Jia N."/>
            <person name="Du J."/>
            <person name="Ding M.Z."/>
            <person name="Gao F."/>
            <person name="Yuan Y.J."/>
        </authorList>
    </citation>
    <scope>NUCLEOTIDE SEQUENCE [LARGE SCALE GENOMIC DNA]</scope>
    <source>
        <strain evidence="3 4">Hbe603</strain>
        <plasmid evidence="4">pbeh2</plasmid>
    </source>
</reference>
<dbReference type="Gene3D" id="3.40.50.1820">
    <property type="entry name" value="alpha/beta hydrolase"/>
    <property type="match status" value="1"/>
</dbReference>